<keyword evidence="12" id="KW-0963">Cytoplasm</keyword>
<evidence type="ECO:0000259" key="15">
    <source>
        <dbReference type="PROSITE" id="PS51918"/>
    </source>
</evidence>
<comment type="caution">
    <text evidence="16">The sequence shown here is derived from an EMBL/GenBank/DDBJ whole genome shotgun (WGS) entry which is preliminary data.</text>
</comment>
<reference evidence="16 17" key="1">
    <citation type="submission" date="2017-09" db="EMBL/GenBank/DDBJ databases">
        <title>Depth-based differentiation of microbial function through sediment-hosted aquifers and enrichment of novel symbionts in the deep terrestrial subsurface.</title>
        <authorList>
            <person name="Probst A.J."/>
            <person name="Ladd B."/>
            <person name="Jarett J.K."/>
            <person name="Geller-Mcgrath D.E."/>
            <person name="Sieber C.M."/>
            <person name="Emerson J.B."/>
            <person name="Anantharaman K."/>
            <person name="Thomas B.C."/>
            <person name="Malmstrom R."/>
            <person name="Stieglmeier M."/>
            <person name="Klingl A."/>
            <person name="Woyke T."/>
            <person name="Ryan C.M."/>
            <person name="Banfield J.F."/>
        </authorList>
    </citation>
    <scope>NUCLEOTIDE SEQUENCE [LARGE SCALE GENOMIC DNA]</scope>
    <source>
        <strain evidence="16">CG17_big_fil_post_rev_8_21_14_2_50_48_46</strain>
    </source>
</reference>
<dbReference type="HAMAP" id="MF_01864">
    <property type="entry name" value="tRNA_metthiotr_MiaB"/>
    <property type="match status" value="1"/>
</dbReference>
<dbReference type="InterPro" id="IPR020612">
    <property type="entry name" value="Methylthiotransferase_CS"/>
</dbReference>
<dbReference type="EC" id="2.8.4.3" evidence="8 12"/>
<dbReference type="InterPro" id="IPR013848">
    <property type="entry name" value="Methylthiotransferase_N"/>
</dbReference>
<sequence>MPTTLTPKQVHIETFGCQMNKSDSEKMLGLLAQKGYAWTDSPEDADLILINSCSIRENAVNRLIGHLGRFKTLKRSKPDLILGVGGCVPQHEKEALLKRVPHLDLVFGTQTYHRLPELLDEFQQNQRPIVSIVRQVDEYPEEIPVIREGKHHAWITVQHGCSAFCTFCIVPYTRGQQQSRTPEAIADEIRKVAAEGYTEITLLGQNINTYGWDLEPGTSLGQLLHYIHDIEGIQRIRFLTSHPINMRDDLIDAMAELPKVCEFLHLPLQAGDDELLKRMRRNHTVEFYAELVDKIRSKIPNIVLTSDFIVGFPGETEEQFLNTVESVRRFAFDTANTAAYSPRPKTPAARFEDQLSEEEKSRRLNHLNQVVREVALKQNRRHLGEIQEVMVETYDAERKNLKGRSRGNKIVHFEGMERLVGQIVPVKIFDVTPNTLRGRMVVS</sequence>
<evidence type="ECO:0000256" key="4">
    <source>
        <dbReference type="ARBA" id="ARBA00022691"/>
    </source>
</evidence>
<dbReference type="FunFam" id="3.80.30.20:FF:000001">
    <property type="entry name" value="tRNA-2-methylthio-N(6)-dimethylallyladenosine synthase 2"/>
    <property type="match status" value="1"/>
</dbReference>
<keyword evidence="7 12" id="KW-0411">Iron-sulfur</keyword>
<keyword evidence="3 12" id="KW-0808">Transferase</keyword>
<dbReference type="NCBIfam" id="TIGR00089">
    <property type="entry name" value="MiaB/RimO family radical SAM methylthiotransferase"/>
    <property type="match status" value="1"/>
</dbReference>
<organism evidence="16 17">
    <name type="scientific">bacterium (Candidatus Blackallbacteria) CG17_big_fil_post_rev_8_21_14_2_50_48_46</name>
    <dbReference type="NCBI Taxonomy" id="2014261"/>
    <lineage>
        <taxon>Bacteria</taxon>
        <taxon>Candidatus Blackallbacteria</taxon>
    </lineage>
</organism>
<dbReference type="SFLD" id="SFLDG01082">
    <property type="entry name" value="B12-binding_domain_containing"/>
    <property type="match status" value="1"/>
</dbReference>
<name>A0A2M7G864_9BACT</name>
<dbReference type="InterPro" id="IPR005839">
    <property type="entry name" value="Methylthiotransferase"/>
</dbReference>
<dbReference type="SFLD" id="SFLDS00029">
    <property type="entry name" value="Radical_SAM"/>
    <property type="match status" value="1"/>
</dbReference>
<evidence type="ECO:0000256" key="8">
    <source>
        <dbReference type="ARBA" id="ARBA00033765"/>
    </source>
</evidence>
<dbReference type="InterPro" id="IPR006638">
    <property type="entry name" value="Elp3/MiaA/NifB-like_rSAM"/>
</dbReference>
<comment type="subcellular location">
    <subcellularLocation>
        <location evidence="12">Cytoplasm</location>
    </subcellularLocation>
</comment>
<dbReference type="GO" id="GO:0005829">
    <property type="term" value="C:cytosol"/>
    <property type="evidence" value="ECO:0007669"/>
    <property type="project" value="TreeGrafter"/>
</dbReference>
<feature type="binding site" evidence="12">
    <location>
        <position position="53"/>
    </location>
    <ligand>
        <name>[4Fe-4S] cluster</name>
        <dbReference type="ChEBI" id="CHEBI:49883"/>
        <label>1</label>
    </ligand>
</feature>
<evidence type="ECO:0000256" key="12">
    <source>
        <dbReference type="HAMAP-Rule" id="MF_01864"/>
    </source>
</evidence>
<dbReference type="Pfam" id="PF04055">
    <property type="entry name" value="Radical_SAM"/>
    <property type="match status" value="1"/>
</dbReference>
<dbReference type="PANTHER" id="PTHR43020">
    <property type="entry name" value="CDK5 REGULATORY SUBUNIT-ASSOCIATED PROTEIN 1"/>
    <property type="match status" value="1"/>
</dbReference>
<dbReference type="PROSITE" id="PS01278">
    <property type="entry name" value="MTTASE_RADICAL"/>
    <property type="match status" value="1"/>
</dbReference>
<feature type="domain" description="MTTase N-terminal" evidence="14">
    <location>
        <begin position="8"/>
        <end position="124"/>
    </location>
</feature>
<dbReference type="SMART" id="SM00729">
    <property type="entry name" value="Elp3"/>
    <property type="match status" value="1"/>
</dbReference>
<protein>
    <recommendedName>
        <fullName evidence="9 12">tRNA-2-methylthio-N(6)-dimethylallyladenosine synthase</fullName>
        <ecNumber evidence="8 12">2.8.4.3</ecNumber>
    </recommendedName>
    <alternativeName>
        <fullName evidence="11 12">(Dimethylallyl)adenosine tRNA methylthiotransferase MiaB</fullName>
    </alternativeName>
    <alternativeName>
        <fullName evidence="10 12">tRNA-i(6)A37 methylthiotransferase</fullName>
    </alternativeName>
</protein>
<accession>A0A2M7G864</accession>
<feature type="binding site" evidence="12">
    <location>
        <position position="165"/>
    </location>
    <ligand>
        <name>[4Fe-4S] cluster</name>
        <dbReference type="ChEBI" id="CHEBI:49883"/>
        <label>2</label>
        <note>4Fe-4S-S-AdoMet</note>
    </ligand>
</feature>
<dbReference type="CDD" id="cd01335">
    <property type="entry name" value="Radical_SAM"/>
    <property type="match status" value="1"/>
</dbReference>
<comment type="subunit">
    <text evidence="12">Monomer.</text>
</comment>
<dbReference type="InterPro" id="IPR023404">
    <property type="entry name" value="rSAM_horseshoe"/>
</dbReference>
<dbReference type="PROSITE" id="PS50926">
    <property type="entry name" value="TRAM"/>
    <property type="match status" value="1"/>
</dbReference>
<evidence type="ECO:0000256" key="10">
    <source>
        <dbReference type="ARBA" id="ARBA00080698"/>
    </source>
</evidence>
<dbReference type="PROSITE" id="PS51918">
    <property type="entry name" value="RADICAL_SAM"/>
    <property type="match status" value="1"/>
</dbReference>
<dbReference type="PANTHER" id="PTHR43020:SF2">
    <property type="entry name" value="MITOCHONDRIAL TRNA METHYLTHIOTRANSFERASE CDK5RAP1"/>
    <property type="match status" value="1"/>
</dbReference>
<keyword evidence="6 12" id="KW-0408">Iron</keyword>
<evidence type="ECO:0000256" key="6">
    <source>
        <dbReference type="ARBA" id="ARBA00023004"/>
    </source>
</evidence>
<evidence type="ECO:0000256" key="1">
    <source>
        <dbReference type="ARBA" id="ARBA00003234"/>
    </source>
</evidence>
<dbReference type="Pfam" id="PF01938">
    <property type="entry name" value="TRAM"/>
    <property type="match status" value="1"/>
</dbReference>
<dbReference type="AlphaFoldDB" id="A0A2M7G864"/>
<dbReference type="GO" id="GO:0046872">
    <property type="term" value="F:metal ion binding"/>
    <property type="evidence" value="ECO:0007669"/>
    <property type="project" value="UniProtKB-KW"/>
</dbReference>
<dbReference type="GO" id="GO:0051539">
    <property type="term" value="F:4 iron, 4 sulfur cluster binding"/>
    <property type="evidence" value="ECO:0007669"/>
    <property type="project" value="UniProtKB-UniRule"/>
</dbReference>
<evidence type="ECO:0000259" key="14">
    <source>
        <dbReference type="PROSITE" id="PS51449"/>
    </source>
</evidence>
<evidence type="ECO:0000256" key="11">
    <source>
        <dbReference type="ARBA" id="ARBA00081141"/>
    </source>
</evidence>
<dbReference type="NCBIfam" id="TIGR01574">
    <property type="entry name" value="miaB-methiolase"/>
    <property type="match status" value="1"/>
</dbReference>
<dbReference type="PROSITE" id="PS51449">
    <property type="entry name" value="MTTASE_N"/>
    <property type="match status" value="1"/>
</dbReference>
<feature type="binding site" evidence="12">
    <location>
        <position position="17"/>
    </location>
    <ligand>
        <name>[4Fe-4S] cluster</name>
        <dbReference type="ChEBI" id="CHEBI:49883"/>
        <label>1</label>
    </ligand>
</feature>
<keyword evidence="5 12" id="KW-0479">Metal-binding</keyword>
<dbReference type="SFLD" id="SFLDF00273">
    <property type="entry name" value="(dimethylallyl)adenosine_tRNA"/>
    <property type="match status" value="1"/>
</dbReference>
<evidence type="ECO:0000256" key="9">
    <source>
        <dbReference type="ARBA" id="ARBA00068570"/>
    </source>
</evidence>
<feature type="binding site" evidence="12">
    <location>
        <position position="87"/>
    </location>
    <ligand>
        <name>[4Fe-4S] cluster</name>
        <dbReference type="ChEBI" id="CHEBI:49883"/>
        <label>1</label>
    </ligand>
</feature>
<feature type="domain" description="TRAM" evidence="13">
    <location>
        <begin position="380"/>
        <end position="442"/>
    </location>
</feature>
<evidence type="ECO:0000256" key="2">
    <source>
        <dbReference type="ARBA" id="ARBA00022485"/>
    </source>
</evidence>
<proteinExistence type="inferred from homology"/>
<comment type="function">
    <text evidence="1 12">Catalyzes the methylthiolation of N6-(dimethylallyl)adenosine (i(6)A), leading to the formation of 2-methylthio-N6-(dimethylallyl)adenosine (ms(2)i(6)A) at position 37 in tRNAs that read codons beginning with uridine.</text>
</comment>
<evidence type="ECO:0000313" key="17">
    <source>
        <dbReference type="Proteomes" id="UP000231019"/>
    </source>
</evidence>
<dbReference type="InterPro" id="IPR007197">
    <property type="entry name" value="rSAM"/>
</dbReference>
<dbReference type="Gene3D" id="3.40.50.12160">
    <property type="entry name" value="Methylthiotransferase, N-terminal domain"/>
    <property type="match status" value="1"/>
</dbReference>
<comment type="similarity">
    <text evidence="12">Belongs to the methylthiotransferase family. MiaB subfamily.</text>
</comment>
<dbReference type="FunFam" id="3.40.50.12160:FF:000003">
    <property type="entry name" value="CDK5 regulatory subunit-associated protein 1"/>
    <property type="match status" value="1"/>
</dbReference>
<dbReference type="Proteomes" id="UP000231019">
    <property type="component" value="Unassembled WGS sequence"/>
</dbReference>
<gene>
    <name evidence="12" type="primary">miaB</name>
    <name evidence="16" type="ORF">COW36_05705</name>
</gene>
<evidence type="ECO:0000313" key="16">
    <source>
        <dbReference type="EMBL" id="PIW18262.1"/>
    </source>
</evidence>
<evidence type="ECO:0000256" key="7">
    <source>
        <dbReference type="ARBA" id="ARBA00023014"/>
    </source>
</evidence>
<evidence type="ECO:0000259" key="13">
    <source>
        <dbReference type="PROSITE" id="PS50926"/>
    </source>
</evidence>
<dbReference type="InterPro" id="IPR006463">
    <property type="entry name" value="MiaB_methiolase"/>
</dbReference>
<feature type="binding site" evidence="12">
    <location>
        <position position="161"/>
    </location>
    <ligand>
        <name>[4Fe-4S] cluster</name>
        <dbReference type="ChEBI" id="CHEBI:49883"/>
        <label>2</label>
        <note>4Fe-4S-S-AdoMet</note>
    </ligand>
</feature>
<evidence type="ECO:0000256" key="3">
    <source>
        <dbReference type="ARBA" id="ARBA00022679"/>
    </source>
</evidence>
<dbReference type="InterPro" id="IPR002792">
    <property type="entry name" value="TRAM_dom"/>
</dbReference>
<dbReference type="GO" id="GO:0035597">
    <property type="term" value="F:tRNA-2-methylthio-N(6)-dimethylallyladenosine(37) synthase activity"/>
    <property type="evidence" value="ECO:0007669"/>
    <property type="project" value="UniProtKB-EC"/>
</dbReference>
<dbReference type="SUPFAM" id="SSF102114">
    <property type="entry name" value="Radical SAM enzymes"/>
    <property type="match status" value="1"/>
</dbReference>
<feature type="domain" description="Radical SAM core" evidence="15">
    <location>
        <begin position="147"/>
        <end position="377"/>
    </location>
</feature>
<feature type="binding site" evidence="12">
    <location>
        <position position="168"/>
    </location>
    <ligand>
        <name>[4Fe-4S] cluster</name>
        <dbReference type="ChEBI" id="CHEBI:49883"/>
        <label>2</label>
        <note>4Fe-4S-S-AdoMet</note>
    </ligand>
</feature>
<keyword evidence="2 12" id="KW-0004">4Fe-4S</keyword>
<keyword evidence="12" id="KW-0819">tRNA processing</keyword>
<keyword evidence="4 12" id="KW-0949">S-adenosyl-L-methionine</keyword>
<dbReference type="InterPro" id="IPR058240">
    <property type="entry name" value="rSAM_sf"/>
</dbReference>
<dbReference type="InterPro" id="IPR038135">
    <property type="entry name" value="Methylthiotransferase_N_sf"/>
</dbReference>
<dbReference type="EMBL" id="PFFQ01000013">
    <property type="protein sequence ID" value="PIW18262.1"/>
    <property type="molecule type" value="Genomic_DNA"/>
</dbReference>
<evidence type="ECO:0000256" key="5">
    <source>
        <dbReference type="ARBA" id="ARBA00022723"/>
    </source>
</evidence>
<dbReference type="SFLD" id="SFLDG01061">
    <property type="entry name" value="methylthiotransferase"/>
    <property type="match status" value="1"/>
</dbReference>
<dbReference type="Gene3D" id="3.80.30.20">
    <property type="entry name" value="tm_1862 like domain"/>
    <property type="match status" value="1"/>
</dbReference>
<dbReference type="Pfam" id="PF00919">
    <property type="entry name" value="UPF0004"/>
    <property type="match status" value="1"/>
</dbReference>
<comment type="catalytic activity">
    <reaction evidence="12">
        <text>N(6)-dimethylallyladenosine(37) in tRNA + (sulfur carrier)-SH + AH2 + 2 S-adenosyl-L-methionine = 2-methylsulfanyl-N(6)-dimethylallyladenosine(37) in tRNA + (sulfur carrier)-H + 5'-deoxyadenosine + L-methionine + A + S-adenosyl-L-homocysteine + 2 H(+)</text>
        <dbReference type="Rhea" id="RHEA:37067"/>
        <dbReference type="Rhea" id="RHEA-COMP:10375"/>
        <dbReference type="Rhea" id="RHEA-COMP:10376"/>
        <dbReference type="Rhea" id="RHEA-COMP:14737"/>
        <dbReference type="Rhea" id="RHEA-COMP:14739"/>
        <dbReference type="ChEBI" id="CHEBI:13193"/>
        <dbReference type="ChEBI" id="CHEBI:15378"/>
        <dbReference type="ChEBI" id="CHEBI:17319"/>
        <dbReference type="ChEBI" id="CHEBI:17499"/>
        <dbReference type="ChEBI" id="CHEBI:29917"/>
        <dbReference type="ChEBI" id="CHEBI:57844"/>
        <dbReference type="ChEBI" id="CHEBI:57856"/>
        <dbReference type="ChEBI" id="CHEBI:59789"/>
        <dbReference type="ChEBI" id="CHEBI:64428"/>
        <dbReference type="ChEBI" id="CHEBI:74415"/>
        <dbReference type="ChEBI" id="CHEBI:74417"/>
        <dbReference type="EC" id="2.8.4.3"/>
    </reaction>
</comment>
<comment type="cofactor">
    <cofactor evidence="12">
        <name>[4Fe-4S] cluster</name>
        <dbReference type="ChEBI" id="CHEBI:49883"/>
    </cofactor>
    <text evidence="12">Binds 2 [4Fe-4S] clusters. One cluster is coordinated with 3 cysteines and an exchangeable S-adenosyl-L-methionine.</text>
</comment>